<dbReference type="AlphaFoldDB" id="Q0I1A4"/>
<dbReference type="KEGG" id="hso:HS_0018"/>
<evidence type="ECO:0000259" key="1">
    <source>
        <dbReference type="Pfam" id="PF00899"/>
    </source>
</evidence>
<dbReference type="CDD" id="cd01483">
    <property type="entry name" value="E1_enzyme_family"/>
    <property type="match status" value="1"/>
</dbReference>
<reference evidence="2" key="1">
    <citation type="submission" date="2006-08" db="EMBL/GenBank/DDBJ databases">
        <title>Complete genome sequence of Haemophilus somnus 129PT.</title>
        <authorList>
            <person name="Copeland A."/>
            <person name="Lucas S."/>
            <person name="Lapidus A."/>
            <person name="Barry K."/>
            <person name="Glavina del Rio T."/>
            <person name="Hammon N."/>
            <person name="Dalin E."/>
            <person name="Tice H."/>
            <person name="Pitluck S."/>
            <person name="Brettin T.S."/>
            <person name="Bruce D."/>
            <person name="Challacombe J.F."/>
            <person name="Chertkov O."/>
            <person name="Detter J.C."/>
            <person name="Gilna P."/>
            <person name="Han S."/>
            <person name="Misra M."/>
            <person name="Tapia R."/>
            <person name="Thayer N.N."/>
            <person name="Xie G."/>
            <person name="Inzana T.J."/>
            <person name="Duncan A.J."/>
            <person name="Siddaramppa S."/>
            <person name="Richardson P."/>
        </authorList>
    </citation>
    <scope>NUCLEOTIDE SEQUENCE</scope>
    <source>
        <strain evidence="2">129PT</strain>
    </source>
</reference>
<protein>
    <recommendedName>
        <fullName evidence="1">THIF-type NAD/FAD binding fold domain-containing protein</fullName>
    </recommendedName>
</protein>
<name>Q0I1A4_HISS1</name>
<dbReference type="GO" id="GO:0016779">
    <property type="term" value="F:nucleotidyltransferase activity"/>
    <property type="evidence" value="ECO:0007669"/>
    <property type="project" value="TreeGrafter"/>
</dbReference>
<evidence type="ECO:0000313" key="2">
    <source>
        <dbReference type="EMBL" id="ABI24299.1"/>
    </source>
</evidence>
<proteinExistence type="predicted"/>
<accession>Q0I1A4</accession>
<dbReference type="Gene3D" id="3.90.930.70">
    <property type="match status" value="1"/>
</dbReference>
<dbReference type="GO" id="GO:0004792">
    <property type="term" value="F:thiosulfate-cyanide sulfurtransferase activity"/>
    <property type="evidence" value="ECO:0007669"/>
    <property type="project" value="TreeGrafter"/>
</dbReference>
<dbReference type="InterPro" id="IPR045886">
    <property type="entry name" value="ThiF/MoeB/HesA"/>
</dbReference>
<dbReference type="GO" id="GO:0008641">
    <property type="term" value="F:ubiquitin-like modifier activating enzyme activity"/>
    <property type="evidence" value="ECO:0007669"/>
    <property type="project" value="InterPro"/>
</dbReference>
<sequence>MKYITSKHVFFDYLNENEFVIGIGSNQEITNNKDYFNNCLNLCYFCINPKSISEILSFIKDNNIDILYFDKMKKMKFITKEIIDFNDRYSRNHLYYNALGYKIYDIQNKISKSHILIVGAGGIGNICSYLLGTIGIKKLSIIDDDIVEESNLNRQFLFREKDINKNKVETIKRELLSIRKDIIIDIFPEKLNKSILDKISQIDLVICSADDEYCIDMINEFCCFNKIPLINVGYLNDISVIGPFYIPKLEYSCCLCCDKSIYLENDVIDEKVKKIKSVTKAPSTIINNFFAGAMLGSELIKFFACDYKSMQSINSVIGIHNKNFKYEEIKLARNYNCKYCGVNNETL</sequence>
<dbReference type="eggNOG" id="COG0476">
    <property type="taxonomic scope" value="Bacteria"/>
</dbReference>
<dbReference type="InterPro" id="IPR035985">
    <property type="entry name" value="Ubiquitin-activating_enz"/>
</dbReference>
<dbReference type="InterPro" id="IPR000594">
    <property type="entry name" value="ThiF_NAD_FAD-bd"/>
</dbReference>
<dbReference type="EMBL" id="CP000436">
    <property type="protein sequence ID" value="ABI24299.1"/>
    <property type="molecule type" value="Genomic_DNA"/>
</dbReference>
<dbReference type="PANTHER" id="PTHR10953:SF247">
    <property type="entry name" value="SLL6053 PROTEIN"/>
    <property type="match status" value="1"/>
</dbReference>
<gene>
    <name evidence="2" type="ordered locus">HS_0018</name>
</gene>
<dbReference type="Gene3D" id="3.40.50.720">
    <property type="entry name" value="NAD(P)-binding Rossmann-like Domain"/>
    <property type="match status" value="1"/>
</dbReference>
<dbReference type="HOGENOM" id="CLU_013325_8_0_6"/>
<feature type="domain" description="THIF-type NAD/FAD binding fold" evidence="1">
    <location>
        <begin position="105"/>
        <end position="338"/>
    </location>
</feature>
<dbReference type="PANTHER" id="PTHR10953">
    <property type="entry name" value="UBIQUITIN-ACTIVATING ENZYME E1"/>
    <property type="match status" value="1"/>
</dbReference>
<dbReference type="GO" id="GO:0005737">
    <property type="term" value="C:cytoplasm"/>
    <property type="evidence" value="ECO:0007669"/>
    <property type="project" value="TreeGrafter"/>
</dbReference>
<dbReference type="SUPFAM" id="SSF69572">
    <property type="entry name" value="Activating enzymes of the ubiquitin-like proteins"/>
    <property type="match status" value="1"/>
</dbReference>
<dbReference type="Pfam" id="PF00899">
    <property type="entry name" value="ThiF"/>
    <property type="match status" value="1"/>
</dbReference>
<organism evidence="2">
    <name type="scientific">Histophilus somni (strain 129Pt)</name>
    <name type="common">Haemophilus somnus</name>
    <dbReference type="NCBI Taxonomy" id="205914"/>
    <lineage>
        <taxon>Bacteria</taxon>
        <taxon>Pseudomonadati</taxon>
        <taxon>Pseudomonadota</taxon>
        <taxon>Gammaproteobacteria</taxon>
        <taxon>Pasteurellales</taxon>
        <taxon>Pasteurellaceae</taxon>
        <taxon>Histophilus</taxon>
    </lineage>
</organism>